<feature type="domain" description="DUF6883" evidence="1">
    <location>
        <begin position="402"/>
        <end position="507"/>
    </location>
</feature>
<dbReference type="Pfam" id="PF21814">
    <property type="entry name" value="DUF6883"/>
    <property type="match status" value="1"/>
</dbReference>
<dbReference type="InterPro" id="IPR049250">
    <property type="entry name" value="DUF6883"/>
</dbReference>
<sequence>MAKAPAKELINLLTNKWSGNFKANASIVVQRVIELVEQGSTAQAAVNQAFIESEFAAKNKAALDSTLFEAAAYGYGIMPNLVIGKKAIIEKLTSLPWAPDNMPLSTRLHGLNNVMKATIGDVIKANMTEGTNAVKLARELYDGYNSSKVLNTAELPSYLQQLDKYAKKAISEGVSPDIDTVRDYRQTLKRATRLVDGMSEGTNKPLKAAYKQLLDATQGFSSESLKKAVYVAAQERSRYFAERIARTEIARAWGDGFLAETIEDQDVVAYKWRLSSSHPAFDICNFHANADLYGLGPGIYPKDRLPSYPAHPHCRCLLEEVFKGEIDLNKGKDNNVEKLGRRYLEALDESQQTDLLGQKGAQDFNKGEDWQQHLKNWQGHSNPVTRLVQSDFSLDYSKAFTAENLIIPKDKLVKYALNKEHKLGSPKAVAFEKALGYTKDNYKDLSDKVKNSISDFDIVNKGATKHGVKFEVLMTLTGPNCKSANVITGWIIKNNEQQPRMTTIYVTGKEVGKK</sequence>
<gene>
    <name evidence="2" type="ORF">SDC9_37463</name>
</gene>
<proteinExistence type="predicted"/>
<reference evidence="2" key="1">
    <citation type="submission" date="2019-08" db="EMBL/GenBank/DDBJ databases">
        <authorList>
            <person name="Kucharzyk K."/>
            <person name="Murdoch R.W."/>
            <person name="Higgins S."/>
            <person name="Loffler F."/>
        </authorList>
    </citation>
    <scope>NUCLEOTIDE SEQUENCE</scope>
</reference>
<evidence type="ECO:0000259" key="1">
    <source>
        <dbReference type="Pfam" id="PF21814"/>
    </source>
</evidence>
<name>A0A644VJH8_9ZZZZ</name>
<accession>A0A644VJH8</accession>
<dbReference type="AlphaFoldDB" id="A0A644VJH8"/>
<comment type="caution">
    <text evidence="2">The sequence shown here is derived from an EMBL/GenBank/DDBJ whole genome shotgun (WGS) entry which is preliminary data.</text>
</comment>
<protein>
    <recommendedName>
        <fullName evidence="1">DUF6883 domain-containing protein</fullName>
    </recommendedName>
</protein>
<organism evidence="2">
    <name type="scientific">bioreactor metagenome</name>
    <dbReference type="NCBI Taxonomy" id="1076179"/>
    <lineage>
        <taxon>unclassified sequences</taxon>
        <taxon>metagenomes</taxon>
        <taxon>ecological metagenomes</taxon>
    </lineage>
</organism>
<dbReference type="EMBL" id="VSSQ01000328">
    <property type="protein sequence ID" value="MPL91395.1"/>
    <property type="molecule type" value="Genomic_DNA"/>
</dbReference>
<evidence type="ECO:0000313" key="2">
    <source>
        <dbReference type="EMBL" id="MPL91395.1"/>
    </source>
</evidence>